<dbReference type="AlphaFoldDB" id="A0A2R3Z470"/>
<dbReference type="KEGG" id="grs:C7S20_07165"/>
<evidence type="ECO:0000313" key="1">
    <source>
        <dbReference type="EMBL" id="AVR45065.1"/>
    </source>
</evidence>
<keyword evidence="2" id="KW-1185">Reference proteome</keyword>
<dbReference type="RefSeq" id="WP_107011843.1">
    <property type="nucleotide sequence ID" value="NZ_CP028136.1"/>
</dbReference>
<proteinExistence type="predicted"/>
<accession>A0A2R3Z470</accession>
<dbReference type="OrthoDB" id="9961015at2"/>
<dbReference type="EMBL" id="CP028136">
    <property type="protein sequence ID" value="AVR45065.1"/>
    <property type="molecule type" value="Genomic_DNA"/>
</dbReference>
<organism evidence="1 2">
    <name type="scientific">Christiangramia fulva</name>
    <dbReference type="NCBI Taxonomy" id="2126553"/>
    <lineage>
        <taxon>Bacteria</taxon>
        <taxon>Pseudomonadati</taxon>
        <taxon>Bacteroidota</taxon>
        <taxon>Flavobacteriia</taxon>
        <taxon>Flavobacteriales</taxon>
        <taxon>Flavobacteriaceae</taxon>
        <taxon>Christiangramia</taxon>
    </lineage>
</organism>
<name>A0A2R3Z470_9FLAO</name>
<protein>
    <submittedName>
        <fullName evidence="1">Uncharacterized protein</fullName>
    </submittedName>
</protein>
<dbReference type="Proteomes" id="UP000241507">
    <property type="component" value="Chromosome"/>
</dbReference>
<evidence type="ECO:0000313" key="2">
    <source>
        <dbReference type="Proteomes" id="UP000241507"/>
    </source>
</evidence>
<reference evidence="2" key="1">
    <citation type="submission" date="2018-03" db="EMBL/GenBank/DDBJ databases">
        <title>Gramella fulva sp. nov., isolated from a dry surface of tidal flat.</title>
        <authorList>
            <person name="Hwang S.H."/>
            <person name="Hwang W.M."/>
            <person name="Kang K."/>
            <person name="Ahn T.-Y."/>
        </authorList>
    </citation>
    <scope>NUCLEOTIDE SEQUENCE [LARGE SCALE GENOMIC DNA]</scope>
    <source>
        <strain evidence="2">SH35</strain>
    </source>
</reference>
<sequence>MSRKSYAIFFLGLMLLMIFPWQGVCSTHLFHPEHHKHAEGLSTCELRRNYTGHKIYFWPPMKCEHHKIIKDSFENPGSQKITISPETLFLGAIILNILVYVPEFNRTVNHPEIIGHNLAPPGVVNPLRGPPNSFSSQKV</sequence>
<gene>
    <name evidence="1" type="ORF">C7S20_07165</name>
</gene>